<proteinExistence type="predicted"/>
<evidence type="ECO:0000313" key="2">
    <source>
        <dbReference type="EMBL" id="KAK3772244.1"/>
    </source>
</evidence>
<comment type="caution">
    <text evidence="2">The sequence shown here is derived from an EMBL/GenBank/DDBJ whole genome shotgun (WGS) entry which is preliminary data.</text>
</comment>
<protein>
    <submittedName>
        <fullName evidence="2">Uncharacterized protein</fullName>
    </submittedName>
</protein>
<dbReference type="EMBL" id="JAWDGP010003645">
    <property type="protein sequence ID" value="KAK3772244.1"/>
    <property type="molecule type" value="Genomic_DNA"/>
</dbReference>
<evidence type="ECO:0000256" key="1">
    <source>
        <dbReference type="SAM" id="MobiDB-lite"/>
    </source>
</evidence>
<reference evidence="2" key="1">
    <citation type="journal article" date="2023" name="G3 (Bethesda)">
        <title>A reference genome for the long-term kleptoplast-retaining sea slug Elysia crispata morphotype clarki.</title>
        <authorList>
            <person name="Eastman K.E."/>
            <person name="Pendleton A.L."/>
            <person name="Shaikh M.A."/>
            <person name="Suttiyut T."/>
            <person name="Ogas R."/>
            <person name="Tomko P."/>
            <person name="Gavelis G."/>
            <person name="Widhalm J.R."/>
            <person name="Wisecaver J.H."/>
        </authorList>
    </citation>
    <scope>NUCLEOTIDE SEQUENCE</scope>
    <source>
        <strain evidence="2">ECLA1</strain>
    </source>
</reference>
<organism evidence="2 3">
    <name type="scientific">Elysia crispata</name>
    <name type="common">lettuce slug</name>
    <dbReference type="NCBI Taxonomy" id="231223"/>
    <lineage>
        <taxon>Eukaryota</taxon>
        <taxon>Metazoa</taxon>
        <taxon>Spiralia</taxon>
        <taxon>Lophotrochozoa</taxon>
        <taxon>Mollusca</taxon>
        <taxon>Gastropoda</taxon>
        <taxon>Heterobranchia</taxon>
        <taxon>Euthyneura</taxon>
        <taxon>Panpulmonata</taxon>
        <taxon>Sacoglossa</taxon>
        <taxon>Placobranchoidea</taxon>
        <taxon>Plakobranchidae</taxon>
        <taxon>Elysia</taxon>
    </lineage>
</organism>
<keyword evidence="3" id="KW-1185">Reference proteome</keyword>
<feature type="region of interest" description="Disordered" evidence="1">
    <location>
        <begin position="121"/>
        <end position="148"/>
    </location>
</feature>
<accession>A0AAE1DIR6</accession>
<sequence length="167" mass="18448">MSGLRKNLPISSLTTATTRMRQGLVNCVGPAALCPVDRSDSHVQYLDLGFLKNEFVTKSLFAVQKSISFSPLAAVTGRSWPTEGRLGKAGDAATLTKWSHNPMMSLSRRSTRRYIKCRLITSPSSPPSPLRESGLDPRSYRKDTSNEKPTCCFASRNFSQKLQEGHL</sequence>
<name>A0AAE1DIR6_9GAST</name>
<feature type="compositionally biased region" description="Basic and acidic residues" evidence="1">
    <location>
        <begin position="133"/>
        <end position="146"/>
    </location>
</feature>
<dbReference type="AlphaFoldDB" id="A0AAE1DIR6"/>
<gene>
    <name evidence="2" type="ORF">RRG08_046830</name>
</gene>
<evidence type="ECO:0000313" key="3">
    <source>
        <dbReference type="Proteomes" id="UP001283361"/>
    </source>
</evidence>
<dbReference type="Proteomes" id="UP001283361">
    <property type="component" value="Unassembled WGS sequence"/>
</dbReference>